<name>A0ABZ0B7V6_9SPHN</name>
<accession>A0ABZ0B7V6</accession>
<gene>
    <name evidence="2" type="ORF">RPR59_12960</name>
</gene>
<evidence type="ECO:0000313" key="3">
    <source>
        <dbReference type="Proteomes" id="UP001302249"/>
    </source>
</evidence>
<feature type="signal peptide" evidence="1">
    <location>
        <begin position="1"/>
        <end position="17"/>
    </location>
</feature>
<keyword evidence="1" id="KW-0732">Signal</keyword>
<keyword evidence="3" id="KW-1185">Reference proteome</keyword>
<reference evidence="2 3" key="1">
    <citation type="submission" date="2023-09" db="EMBL/GenBank/DDBJ databases">
        <authorList>
            <person name="Rey-Velasco X."/>
        </authorList>
    </citation>
    <scope>NUCLEOTIDE SEQUENCE [LARGE SCALE GENOMIC DNA]</scope>
    <source>
        <strain evidence="2 3">W311</strain>
    </source>
</reference>
<protein>
    <submittedName>
        <fullName evidence="2">Uncharacterized protein</fullName>
    </submittedName>
</protein>
<organism evidence="2 3">
    <name type="scientific">Stakelama saccharophila</name>
    <dbReference type="NCBI Taxonomy" id="3075605"/>
    <lineage>
        <taxon>Bacteria</taxon>
        <taxon>Pseudomonadati</taxon>
        <taxon>Pseudomonadota</taxon>
        <taxon>Alphaproteobacteria</taxon>
        <taxon>Sphingomonadales</taxon>
        <taxon>Sphingomonadaceae</taxon>
        <taxon>Stakelama</taxon>
    </lineage>
</organism>
<dbReference type="RefSeq" id="WP_313914713.1">
    <property type="nucleotide sequence ID" value="NZ_CP135076.1"/>
</dbReference>
<evidence type="ECO:0000313" key="2">
    <source>
        <dbReference type="EMBL" id="WNO53343.1"/>
    </source>
</evidence>
<dbReference type="Proteomes" id="UP001302249">
    <property type="component" value="Chromosome"/>
</dbReference>
<proteinExistence type="predicted"/>
<sequence>MAFRLLRMIGQGGAALAAVGIATAPLAARPLPDEDAPAVADADDDALCFVSGAYIGMLLQARADDMKREQRERMELLRFALPFYAARLNARFDDDAALEDMLTTARKAFEATDDRDKVAVDCYHAYKAAMTRVAGALSDNVAGADSPADDTEAPQGR</sequence>
<evidence type="ECO:0000256" key="1">
    <source>
        <dbReference type="SAM" id="SignalP"/>
    </source>
</evidence>
<feature type="chain" id="PRO_5046920596" evidence="1">
    <location>
        <begin position="18"/>
        <end position="157"/>
    </location>
</feature>
<dbReference type="EMBL" id="CP135076">
    <property type="protein sequence ID" value="WNO53343.1"/>
    <property type="molecule type" value="Genomic_DNA"/>
</dbReference>